<feature type="compositionally biased region" description="Polar residues" evidence="4">
    <location>
        <begin position="16"/>
        <end position="28"/>
    </location>
</feature>
<feature type="transmembrane region" description="Helical" evidence="5">
    <location>
        <begin position="32"/>
        <end position="54"/>
    </location>
</feature>
<evidence type="ECO:0000256" key="1">
    <source>
        <dbReference type="ARBA" id="ARBA00022734"/>
    </source>
</evidence>
<evidence type="ECO:0000313" key="9">
    <source>
        <dbReference type="RefSeq" id="XP_050923347.1"/>
    </source>
</evidence>
<reference evidence="8 9" key="1">
    <citation type="submission" date="2025-04" db="UniProtKB">
        <authorList>
            <consortium name="RefSeq"/>
        </authorList>
    </citation>
    <scope>IDENTIFICATION</scope>
    <source>
        <tissue evidence="8 9">Brain</tissue>
    </source>
</reference>
<keyword evidence="5" id="KW-0812">Transmembrane</keyword>
<keyword evidence="1" id="KW-0430">Lectin</keyword>
<evidence type="ECO:0000256" key="5">
    <source>
        <dbReference type="SAM" id="Phobius"/>
    </source>
</evidence>
<dbReference type="InterPro" id="IPR033989">
    <property type="entry name" value="CD209-like_CTLD"/>
</dbReference>
<dbReference type="RefSeq" id="XP_050923395.1">
    <property type="nucleotide sequence ID" value="XM_051067438.1"/>
</dbReference>
<evidence type="ECO:0000256" key="3">
    <source>
        <dbReference type="SAM" id="Coils"/>
    </source>
</evidence>
<keyword evidence="3" id="KW-0175">Coiled coil</keyword>
<accession>A0AAJ8B171</accession>
<feature type="coiled-coil region" evidence="3">
    <location>
        <begin position="87"/>
        <end position="114"/>
    </location>
</feature>
<evidence type="ECO:0000313" key="7">
    <source>
        <dbReference type="Proteomes" id="UP000694890"/>
    </source>
</evidence>
<dbReference type="Gene3D" id="3.10.100.10">
    <property type="entry name" value="Mannose-Binding Protein A, subunit A"/>
    <property type="match status" value="1"/>
</dbReference>
<dbReference type="Proteomes" id="UP000694890">
    <property type="component" value="Linkage group LG1"/>
</dbReference>
<dbReference type="SMART" id="SM00034">
    <property type="entry name" value="CLECT"/>
    <property type="match status" value="1"/>
</dbReference>
<evidence type="ECO:0000256" key="2">
    <source>
        <dbReference type="ARBA" id="ARBA00023157"/>
    </source>
</evidence>
<organism evidence="7 9">
    <name type="scientific">Lates calcarifer</name>
    <name type="common">Barramundi</name>
    <name type="synonym">Holocentrus calcarifer</name>
    <dbReference type="NCBI Taxonomy" id="8187"/>
    <lineage>
        <taxon>Eukaryota</taxon>
        <taxon>Metazoa</taxon>
        <taxon>Chordata</taxon>
        <taxon>Craniata</taxon>
        <taxon>Vertebrata</taxon>
        <taxon>Euteleostomi</taxon>
        <taxon>Actinopterygii</taxon>
        <taxon>Neopterygii</taxon>
        <taxon>Teleostei</taxon>
        <taxon>Neoteleostei</taxon>
        <taxon>Acanthomorphata</taxon>
        <taxon>Carangaria</taxon>
        <taxon>Carangaria incertae sedis</taxon>
        <taxon>Centropomidae</taxon>
        <taxon>Lates</taxon>
    </lineage>
</organism>
<protein>
    <submittedName>
        <fullName evidence="8 9">CD209 antigen-like protein A isoform X1</fullName>
    </submittedName>
</protein>
<keyword evidence="2" id="KW-1015">Disulfide bond</keyword>
<dbReference type="PROSITE" id="PS50041">
    <property type="entry name" value="C_TYPE_LECTIN_2"/>
    <property type="match status" value="1"/>
</dbReference>
<dbReference type="AlphaFoldDB" id="A0AAJ8B171"/>
<evidence type="ECO:0000259" key="6">
    <source>
        <dbReference type="PROSITE" id="PS50041"/>
    </source>
</evidence>
<dbReference type="PANTHER" id="PTHR22803">
    <property type="entry name" value="MANNOSE, PHOSPHOLIPASE, LECTIN RECEPTOR RELATED"/>
    <property type="match status" value="1"/>
</dbReference>
<dbReference type="InterPro" id="IPR050111">
    <property type="entry name" value="C-type_lectin/snaclec_domain"/>
</dbReference>
<dbReference type="GO" id="GO:0030246">
    <property type="term" value="F:carbohydrate binding"/>
    <property type="evidence" value="ECO:0007669"/>
    <property type="project" value="UniProtKB-KW"/>
</dbReference>
<evidence type="ECO:0000313" key="8">
    <source>
        <dbReference type="RefSeq" id="XP_050923332.1"/>
    </source>
</evidence>
<sequence>MEEIYANIKDAKPVNPKSSTNQTGPRSSQRTFHGAVVLSLGLISVFLLAGFISLSVQYRSLVRDSATGLSAIKANLTEHLQISDNKLSSLAEDRDQLNASLIKMTEELDRLQTLSKQKKKCPAGWMNFSYACYLLSTVSASWDRGRQDCRDRGADLVVRDSREEQEFISKIIIKQDTWIGLNDRDRENTWKWTDGTPLTLAYWMKGQPDNGGRDLRWGEEDCAHLQAHTKTEENWNDLRCDASKQWICEKVP</sequence>
<dbReference type="InterPro" id="IPR001304">
    <property type="entry name" value="C-type_lectin-like"/>
</dbReference>
<keyword evidence="5" id="KW-0472">Membrane</keyword>
<proteinExistence type="predicted"/>
<evidence type="ECO:0000313" key="10">
    <source>
        <dbReference type="RefSeq" id="XP_050923395.1"/>
    </source>
</evidence>
<dbReference type="SUPFAM" id="SSF56436">
    <property type="entry name" value="C-type lectin-like"/>
    <property type="match status" value="1"/>
</dbReference>
<dbReference type="RefSeq" id="XP_050923347.1">
    <property type="nucleotide sequence ID" value="XM_051067390.1"/>
</dbReference>
<dbReference type="PROSITE" id="PS00615">
    <property type="entry name" value="C_TYPE_LECTIN_1"/>
    <property type="match status" value="1"/>
</dbReference>
<dbReference type="CDD" id="cd03590">
    <property type="entry name" value="CLECT_DC-SIGN_like"/>
    <property type="match status" value="1"/>
</dbReference>
<evidence type="ECO:0000256" key="4">
    <source>
        <dbReference type="SAM" id="MobiDB-lite"/>
    </source>
</evidence>
<dbReference type="Pfam" id="PF00059">
    <property type="entry name" value="Lectin_C"/>
    <property type="match status" value="1"/>
</dbReference>
<dbReference type="GeneID" id="108872790"/>
<feature type="region of interest" description="Disordered" evidence="4">
    <location>
        <begin position="9"/>
        <end position="28"/>
    </location>
</feature>
<dbReference type="InterPro" id="IPR018378">
    <property type="entry name" value="C-type_lectin_CS"/>
</dbReference>
<dbReference type="RefSeq" id="XP_050923332.1">
    <property type="nucleotide sequence ID" value="XM_051067375.1"/>
</dbReference>
<name>A0AAJ8B171_LATCA</name>
<dbReference type="InterPro" id="IPR016187">
    <property type="entry name" value="CTDL_fold"/>
</dbReference>
<feature type="domain" description="C-type lectin" evidence="6">
    <location>
        <begin position="128"/>
        <end position="249"/>
    </location>
</feature>
<dbReference type="InterPro" id="IPR016186">
    <property type="entry name" value="C-type_lectin-like/link_sf"/>
</dbReference>
<keyword evidence="5" id="KW-1133">Transmembrane helix</keyword>
<gene>
    <name evidence="8 9 10" type="primary">LOC108872790</name>
</gene>